<dbReference type="SUPFAM" id="SSF47757">
    <property type="entry name" value="Chemotaxis receptor methyltransferase CheR, N-terminal domain"/>
    <property type="match status" value="1"/>
</dbReference>
<dbReference type="PRINTS" id="PR00996">
    <property type="entry name" value="CHERMTFRASE"/>
</dbReference>
<dbReference type="EC" id="2.1.1.80" evidence="2"/>
<dbReference type="PANTHER" id="PTHR24422:SF19">
    <property type="entry name" value="CHEMOTAXIS PROTEIN METHYLTRANSFERASE"/>
    <property type="match status" value="1"/>
</dbReference>
<feature type="domain" description="CheR-type methyltransferase" evidence="6">
    <location>
        <begin position="1"/>
        <end position="256"/>
    </location>
</feature>
<proteinExistence type="predicted"/>
<dbReference type="Pfam" id="PF03705">
    <property type="entry name" value="CheR_N"/>
    <property type="match status" value="1"/>
</dbReference>
<dbReference type="GO" id="GO:0032259">
    <property type="term" value="P:methylation"/>
    <property type="evidence" value="ECO:0007669"/>
    <property type="project" value="UniProtKB-KW"/>
</dbReference>
<dbReference type="Proteomes" id="UP000183997">
    <property type="component" value="Unassembled WGS sequence"/>
</dbReference>
<sequence>MTDFNRFKERIYQTFGLDLNSYKENQLKRRLDNLLSRKQYADYQAFTNYLVSNRSAWHEFLDYLTINVSEFFRDTKMFQSLESKVLPELLQKKSNLKVWSAACSNGCEPYSLAIILEEIAPGRRHQIDATDLDKTILQSAATGVYGADAIRNVTKDRLAKYFILAQGKYQITNQIKTKVNFKQHNLLADEYARGYDLIACRNVTIYFTREAQDKVNSRFAQSLNPGGYLFIGGSETIFNYAELGFEKISPCFYRKK</sequence>
<dbReference type="Gene3D" id="3.40.50.150">
    <property type="entry name" value="Vaccinia Virus protein VP39"/>
    <property type="match status" value="1"/>
</dbReference>
<keyword evidence="8" id="KW-1185">Reference proteome</keyword>
<accession>A0A1M6RBS6</accession>
<reference evidence="8" key="1">
    <citation type="submission" date="2016-11" db="EMBL/GenBank/DDBJ databases">
        <authorList>
            <person name="Varghese N."/>
            <person name="Submissions S."/>
        </authorList>
    </citation>
    <scope>NUCLEOTIDE SEQUENCE [LARGE SCALE GENOMIC DNA]</scope>
    <source>
        <strain evidence="8">DSM 10349</strain>
    </source>
</reference>
<dbReference type="InterPro" id="IPR036804">
    <property type="entry name" value="CheR_N_sf"/>
</dbReference>
<dbReference type="EMBL" id="FRAR01000010">
    <property type="protein sequence ID" value="SHK29787.1"/>
    <property type="molecule type" value="Genomic_DNA"/>
</dbReference>
<dbReference type="STRING" id="1121421.SAMN02745123_01402"/>
<keyword evidence="3 7" id="KW-0489">Methyltransferase</keyword>
<dbReference type="InterPro" id="IPR022641">
    <property type="entry name" value="CheR_N"/>
</dbReference>
<protein>
    <recommendedName>
        <fullName evidence="2">protein-glutamate O-methyltransferase</fullName>
        <ecNumber evidence="2">2.1.1.80</ecNumber>
    </recommendedName>
</protein>
<name>A0A1M6RBS6_9FIRM</name>
<dbReference type="Gene3D" id="1.10.155.10">
    <property type="entry name" value="Chemotaxis receptor methyltransferase CheR, N-terminal domain"/>
    <property type="match status" value="1"/>
</dbReference>
<dbReference type="PANTHER" id="PTHR24422">
    <property type="entry name" value="CHEMOTAXIS PROTEIN METHYLTRANSFERASE"/>
    <property type="match status" value="1"/>
</dbReference>
<dbReference type="PIRSF" id="PIRSF000410">
    <property type="entry name" value="CheR"/>
    <property type="match status" value="1"/>
</dbReference>
<evidence type="ECO:0000256" key="4">
    <source>
        <dbReference type="ARBA" id="ARBA00022679"/>
    </source>
</evidence>
<dbReference type="InterPro" id="IPR029063">
    <property type="entry name" value="SAM-dependent_MTases_sf"/>
</dbReference>
<dbReference type="AlphaFoldDB" id="A0A1M6RBS6"/>
<keyword evidence="5" id="KW-0949">S-adenosyl-L-methionine</keyword>
<evidence type="ECO:0000256" key="3">
    <source>
        <dbReference type="ARBA" id="ARBA00022603"/>
    </source>
</evidence>
<evidence type="ECO:0000313" key="8">
    <source>
        <dbReference type="Proteomes" id="UP000183997"/>
    </source>
</evidence>
<evidence type="ECO:0000256" key="5">
    <source>
        <dbReference type="ARBA" id="ARBA00022691"/>
    </source>
</evidence>
<dbReference type="RefSeq" id="WP_072912332.1">
    <property type="nucleotide sequence ID" value="NZ_FRAR01000010.1"/>
</dbReference>
<dbReference type="InterPro" id="IPR000780">
    <property type="entry name" value="CheR_MeTrfase"/>
</dbReference>
<dbReference type="PROSITE" id="PS50123">
    <property type="entry name" value="CHER"/>
    <property type="match status" value="1"/>
</dbReference>
<dbReference type="SUPFAM" id="SSF53335">
    <property type="entry name" value="S-adenosyl-L-methionine-dependent methyltransferases"/>
    <property type="match status" value="1"/>
</dbReference>
<dbReference type="Pfam" id="PF01739">
    <property type="entry name" value="CheR"/>
    <property type="match status" value="1"/>
</dbReference>
<dbReference type="GO" id="GO:0008983">
    <property type="term" value="F:protein-glutamate O-methyltransferase activity"/>
    <property type="evidence" value="ECO:0007669"/>
    <property type="project" value="UniProtKB-EC"/>
</dbReference>
<dbReference type="OrthoDB" id="9816309at2"/>
<keyword evidence="4 7" id="KW-0808">Transferase</keyword>
<evidence type="ECO:0000256" key="2">
    <source>
        <dbReference type="ARBA" id="ARBA00012534"/>
    </source>
</evidence>
<dbReference type="InterPro" id="IPR022642">
    <property type="entry name" value="CheR_C"/>
</dbReference>
<evidence type="ECO:0000259" key="6">
    <source>
        <dbReference type="PROSITE" id="PS50123"/>
    </source>
</evidence>
<evidence type="ECO:0000256" key="1">
    <source>
        <dbReference type="ARBA" id="ARBA00001541"/>
    </source>
</evidence>
<evidence type="ECO:0000313" key="7">
    <source>
        <dbReference type="EMBL" id="SHK29787.1"/>
    </source>
</evidence>
<comment type="catalytic activity">
    <reaction evidence="1">
        <text>L-glutamyl-[protein] + S-adenosyl-L-methionine = [protein]-L-glutamate 5-O-methyl ester + S-adenosyl-L-homocysteine</text>
        <dbReference type="Rhea" id="RHEA:24452"/>
        <dbReference type="Rhea" id="RHEA-COMP:10208"/>
        <dbReference type="Rhea" id="RHEA-COMP:10311"/>
        <dbReference type="ChEBI" id="CHEBI:29973"/>
        <dbReference type="ChEBI" id="CHEBI:57856"/>
        <dbReference type="ChEBI" id="CHEBI:59789"/>
        <dbReference type="ChEBI" id="CHEBI:82795"/>
        <dbReference type="EC" id="2.1.1.80"/>
    </reaction>
</comment>
<dbReference type="InterPro" id="IPR050903">
    <property type="entry name" value="Bact_Chemotaxis_MeTrfase"/>
</dbReference>
<dbReference type="InterPro" id="IPR026024">
    <property type="entry name" value="Chemotaxis_MeTrfase_CheR"/>
</dbReference>
<organism evidence="7 8">
    <name type="scientific">Desulforamulus aeronauticus DSM 10349</name>
    <dbReference type="NCBI Taxonomy" id="1121421"/>
    <lineage>
        <taxon>Bacteria</taxon>
        <taxon>Bacillati</taxon>
        <taxon>Bacillota</taxon>
        <taxon>Clostridia</taxon>
        <taxon>Eubacteriales</taxon>
        <taxon>Peptococcaceae</taxon>
        <taxon>Desulforamulus</taxon>
    </lineage>
</organism>
<dbReference type="SMART" id="SM00138">
    <property type="entry name" value="MeTrc"/>
    <property type="match status" value="1"/>
</dbReference>
<gene>
    <name evidence="7" type="ORF">SAMN02745123_01402</name>
</gene>